<reference evidence="2 3" key="1">
    <citation type="journal article" date="2016" name="Nat. Commun.">
        <title>Thousands of microbial genomes shed light on interconnected biogeochemical processes in an aquifer system.</title>
        <authorList>
            <person name="Anantharaman K."/>
            <person name="Brown C.T."/>
            <person name="Hug L.A."/>
            <person name="Sharon I."/>
            <person name="Castelle C.J."/>
            <person name="Probst A.J."/>
            <person name="Thomas B.C."/>
            <person name="Singh A."/>
            <person name="Wilkins M.J."/>
            <person name="Karaoz U."/>
            <person name="Brodie E.L."/>
            <person name="Williams K.H."/>
            <person name="Hubbard S.S."/>
            <person name="Banfield J.F."/>
        </authorList>
    </citation>
    <scope>NUCLEOTIDE SEQUENCE [LARGE SCALE GENOMIC DNA]</scope>
</reference>
<dbReference type="EMBL" id="MFBF01000026">
    <property type="protein sequence ID" value="OGD91031.1"/>
    <property type="molecule type" value="Genomic_DNA"/>
</dbReference>
<protein>
    <recommendedName>
        <fullName evidence="1">SGNH hydrolase-type esterase domain-containing protein</fullName>
    </recommendedName>
</protein>
<dbReference type="InterPro" id="IPR013830">
    <property type="entry name" value="SGNH_hydro"/>
</dbReference>
<dbReference type="Pfam" id="PF13472">
    <property type="entry name" value="Lipase_GDSL_2"/>
    <property type="match status" value="1"/>
</dbReference>
<feature type="domain" description="SGNH hydrolase-type esterase" evidence="1">
    <location>
        <begin position="23"/>
        <end position="200"/>
    </location>
</feature>
<dbReference type="PANTHER" id="PTHR30383:SF5">
    <property type="entry name" value="SGNH HYDROLASE-TYPE ESTERASE DOMAIN-CONTAINING PROTEIN"/>
    <property type="match status" value="1"/>
</dbReference>
<dbReference type="Gene3D" id="3.40.50.1110">
    <property type="entry name" value="SGNH hydrolase"/>
    <property type="match status" value="1"/>
</dbReference>
<evidence type="ECO:0000313" key="2">
    <source>
        <dbReference type="EMBL" id="OGD91031.1"/>
    </source>
</evidence>
<accession>A0A1F5GGN2</accession>
<dbReference type="InterPro" id="IPR036514">
    <property type="entry name" value="SGNH_hydro_sf"/>
</dbReference>
<gene>
    <name evidence="2" type="ORF">A3D07_04275</name>
</gene>
<sequence>MLFKWLIKLRQLVWRPGTFVYVAIGDSTVEGVGASDPSRSCPALVFEKIKNERKRAYFYNLGKSGARIKDVVELQLAKAVELKPDLITISVGANDLRHRTKLRHFEKDFLELIKTLSGKTKAKIIISNIPDVSVVPSIPILVKHLLRFATGRFNRIIKEHAEQFRCILVDLYTGSKIYGRKSTGLISEDGLHPSDRGYALWANAIIGHL</sequence>
<comment type="caution">
    <text evidence="2">The sequence shown here is derived from an EMBL/GenBank/DDBJ whole genome shotgun (WGS) entry which is preliminary data.</text>
</comment>
<dbReference type="InterPro" id="IPR051532">
    <property type="entry name" value="Ester_Hydrolysis_Enzymes"/>
</dbReference>
<evidence type="ECO:0000259" key="1">
    <source>
        <dbReference type="Pfam" id="PF13472"/>
    </source>
</evidence>
<name>A0A1F5GGN2_9BACT</name>
<dbReference type="STRING" id="1797716.A3D07_04275"/>
<proteinExistence type="predicted"/>
<dbReference type="SUPFAM" id="SSF52266">
    <property type="entry name" value="SGNH hydrolase"/>
    <property type="match status" value="1"/>
</dbReference>
<dbReference type="CDD" id="cd01832">
    <property type="entry name" value="SGNH_hydrolase_like_1"/>
    <property type="match status" value="1"/>
</dbReference>
<evidence type="ECO:0000313" key="3">
    <source>
        <dbReference type="Proteomes" id="UP000177124"/>
    </source>
</evidence>
<dbReference type="GO" id="GO:0004622">
    <property type="term" value="F:phosphatidylcholine lysophospholipase activity"/>
    <property type="evidence" value="ECO:0007669"/>
    <property type="project" value="TreeGrafter"/>
</dbReference>
<organism evidence="2 3">
    <name type="scientific">Candidatus Curtissbacteria bacterium RIFCSPHIGHO2_02_FULL_42_15</name>
    <dbReference type="NCBI Taxonomy" id="1797716"/>
    <lineage>
        <taxon>Bacteria</taxon>
        <taxon>Candidatus Curtissiibacteriota</taxon>
    </lineage>
</organism>
<dbReference type="AlphaFoldDB" id="A0A1F5GGN2"/>
<dbReference type="Proteomes" id="UP000177124">
    <property type="component" value="Unassembled WGS sequence"/>
</dbReference>
<dbReference type="PANTHER" id="PTHR30383">
    <property type="entry name" value="THIOESTERASE 1/PROTEASE 1/LYSOPHOSPHOLIPASE L1"/>
    <property type="match status" value="1"/>
</dbReference>